<dbReference type="WBParaSite" id="JU765_v2.g2791.t1">
    <property type="protein sequence ID" value="JU765_v2.g2791.t1"/>
    <property type="gene ID" value="JU765_v2.g2791"/>
</dbReference>
<organism evidence="1 2">
    <name type="scientific">Panagrolaimus sp. JU765</name>
    <dbReference type="NCBI Taxonomy" id="591449"/>
    <lineage>
        <taxon>Eukaryota</taxon>
        <taxon>Metazoa</taxon>
        <taxon>Ecdysozoa</taxon>
        <taxon>Nematoda</taxon>
        <taxon>Chromadorea</taxon>
        <taxon>Rhabditida</taxon>
        <taxon>Tylenchina</taxon>
        <taxon>Panagrolaimomorpha</taxon>
        <taxon>Panagrolaimoidea</taxon>
        <taxon>Panagrolaimidae</taxon>
        <taxon>Panagrolaimus</taxon>
    </lineage>
</organism>
<dbReference type="Proteomes" id="UP000887576">
    <property type="component" value="Unplaced"/>
</dbReference>
<name>A0AC34R2H0_9BILA</name>
<evidence type="ECO:0000313" key="1">
    <source>
        <dbReference type="Proteomes" id="UP000887576"/>
    </source>
</evidence>
<sequence length="550" mass="62211">MGSDFRSIILENLQKRNKKCAQFERVFQSYNALSERLNFVAAQNNKLRQRTRGASESTAVDNSAVDKLQKELDSLYRLKAANDQQLIDTNNKLAIAEKKLQQISLERDELMAKVLDLESQLEDAGIQVKQLTENRTLINDELLALHANCESLQKKYIEADQERNQLIERLKDYKMQEIEMINRSNEAENERVMKKITEQLSDASMQLPPLDSNTAGDARNPDVALAESFEMLSPDGLSEVVFTDNLVDLVPSWCRQKISAEASEIHDLIWHPNGKVLFSAGNDKRITMWDVSPDYISKRSVFTGASQTVARLDIDQDSKYILGACSDQAIRLWSIDDQRQRTVFTGHADKVASARFYMNSRQVVSGSNDRTIKTWDISNGRCVRTFFSGSIALDVATNERVGAPMMSSHCDRKVRFWDSRDNTPCRIFESSQKVTSLSVTPDGYGLLMMSRDETLSLLDLRNYSVIHIYSAEQFRTSTDTARCCISPNGTYVCAGSADSHVFIWDMNTTKLEKVLYKDGHDGSPVLSVAWHPHGRIIASGDRKKTICLWS</sequence>
<reference evidence="2" key="1">
    <citation type="submission" date="2022-11" db="UniProtKB">
        <authorList>
            <consortium name="WormBaseParasite"/>
        </authorList>
    </citation>
    <scope>IDENTIFICATION</scope>
</reference>
<proteinExistence type="predicted"/>
<protein>
    <submittedName>
        <fullName evidence="2">Autophagy-related protein 16 domain-containing protein</fullName>
    </submittedName>
</protein>
<evidence type="ECO:0000313" key="2">
    <source>
        <dbReference type="WBParaSite" id="JU765_v2.g2791.t1"/>
    </source>
</evidence>
<accession>A0AC34R2H0</accession>